<reference evidence="2" key="1">
    <citation type="submission" date="2023-10" db="EMBL/GenBank/DDBJ databases">
        <title>Complete genome sequence of Streptomyces sp. JL1001.</title>
        <authorList>
            <person name="Jiang L."/>
        </authorList>
    </citation>
    <scope>NUCLEOTIDE SEQUENCE</scope>
    <source>
        <strain evidence="2">JL1001</strain>
    </source>
</reference>
<feature type="transmembrane region" description="Helical" evidence="1">
    <location>
        <begin position="12"/>
        <end position="32"/>
    </location>
</feature>
<keyword evidence="1" id="KW-0472">Membrane</keyword>
<gene>
    <name evidence="2" type="ORF">R1Y80_20170</name>
</gene>
<evidence type="ECO:0008006" key="3">
    <source>
        <dbReference type="Google" id="ProtNLM"/>
    </source>
</evidence>
<sequence length="104" mass="11231">MPAVSALFDKFLIPIAVGLVVTGLAAAASWLYRRRRTAPTPPRVLRRFSLLGTTSADGTPLYYETTRAPGSVVTRRVGSLSQRFELTDAPLGDGTYAAEPLDHL</sequence>
<protein>
    <recommendedName>
        <fullName evidence="3">DUF3592 domain-containing protein</fullName>
    </recommendedName>
</protein>
<proteinExistence type="predicted"/>
<dbReference type="EMBL" id="CP136798">
    <property type="protein sequence ID" value="XCN15806.1"/>
    <property type="molecule type" value="Genomic_DNA"/>
</dbReference>
<evidence type="ECO:0000256" key="1">
    <source>
        <dbReference type="SAM" id="Phobius"/>
    </source>
</evidence>
<accession>A0AAU8KHF1</accession>
<dbReference type="RefSeq" id="WP_306284203.1">
    <property type="nucleotide sequence ID" value="NZ_CP136798.1"/>
</dbReference>
<keyword evidence="1" id="KW-0812">Transmembrane</keyword>
<organism evidence="2">
    <name type="scientific">Streptomyces sp. JL1001</name>
    <dbReference type="NCBI Taxonomy" id="3078227"/>
    <lineage>
        <taxon>Bacteria</taxon>
        <taxon>Bacillati</taxon>
        <taxon>Actinomycetota</taxon>
        <taxon>Actinomycetes</taxon>
        <taxon>Kitasatosporales</taxon>
        <taxon>Streptomycetaceae</taxon>
        <taxon>Streptomyces</taxon>
    </lineage>
</organism>
<name>A0AAU8KHF1_9ACTN</name>
<dbReference type="AlphaFoldDB" id="A0AAU8KHF1"/>
<evidence type="ECO:0000313" key="2">
    <source>
        <dbReference type="EMBL" id="XCN15806.1"/>
    </source>
</evidence>
<keyword evidence="1" id="KW-1133">Transmembrane helix</keyword>